<keyword evidence="2" id="KW-0238">DNA-binding</keyword>
<feature type="domain" description="HTH lacI-type" evidence="4">
    <location>
        <begin position="2"/>
        <end position="56"/>
    </location>
</feature>
<accession>A0A1I6FV99</accession>
<dbReference type="CDD" id="cd01392">
    <property type="entry name" value="HTH_LacI"/>
    <property type="match status" value="1"/>
</dbReference>
<dbReference type="Gene3D" id="3.40.50.2300">
    <property type="match status" value="2"/>
</dbReference>
<dbReference type="Pfam" id="PF00356">
    <property type="entry name" value="LacI"/>
    <property type="match status" value="1"/>
</dbReference>
<keyword evidence="3" id="KW-0804">Transcription</keyword>
<dbReference type="GO" id="GO:0000976">
    <property type="term" value="F:transcription cis-regulatory region binding"/>
    <property type="evidence" value="ECO:0007669"/>
    <property type="project" value="TreeGrafter"/>
</dbReference>
<dbReference type="InterPro" id="IPR046335">
    <property type="entry name" value="LacI/GalR-like_sensor"/>
</dbReference>
<dbReference type="OrthoDB" id="234496at2"/>
<dbReference type="PANTHER" id="PTHR30146">
    <property type="entry name" value="LACI-RELATED TRANSCRIPTIONAL REPRESSOR"/>
    <property type="match status" value="1"/>
</dbReference>
<dbReference type="SUPFAM" id="SSF53822">
    <property type="entry name" value="Periplasmic binding protein-like I"/>
    <property type="match status" value="1"/>
</dbReference>
<dbReference type="InterPro" id="IPR028082">
    <property type="entry name" value="Peripla_BP_I"/>
</dbReference>
<evidence type="ECO:0000313" key="5">
    <source>
        <dbReference type="EMBL" id="SFR33854.1"/>
    </source>
</evidence>
<dbReference type="Pfam" id="PF13377">
    <property type="entry name" value="Peripla_BP_3"/>
    <property type="match status" value="1"/>
</dbReference>
<dbReference type="SUPFAM" id="SSF47413">
    <property type="entry name" value="lambda repressor-like DNA-binding domains"/>
    <property type="match status" value="1"/>
</dbReference>
<dbReference type="SMART" id="SM00354">
    <property type="entry name" value="HTH_LACI"/>
    <property type="match status" value="1"/>
</dbReference>
<keyword evidence="1" id="KW-0805">Transcription regulation</keyword>
<dbReference type="CDD" id="cd20010">
    <property type="entry name" value="PBP1_AglR-like"/>
    <property type="match status" value="1"/>
</dbReference>
<dbReference type="RefSeq" id="WP_090196159.1">
    <property type="nucleotide sequence ID" value="NZ_FOYP01000001.1"/>
</dbReference>
<evidence type="ECO:0000256" key="1">
    <source>
        <dbReference type="ARBA" id="ARBA00023015"/>
    </source>
</evidence>
<protein>
    <submittedName>
        <fullName evidence="5">Transcriptional regulator, LacI family</fullName>
    </submittedName>
</protein>
<dbReference type="Gene3D" id="1.10.260.40">
    <property type="entry name" value="lambda repressor-like DNA-binding domains"/>
    <property type="match status" value="1"/>
</dbReference>
<dbReference type="Proteomes" id="UP000199478">
    <property type="component" value="Unassembled WGS sequence"/>
</dbReference>
<keyword evidence="6" id="KW-1185">Reference proteome</keyword>
<evidence type="ECO:0000256" key="2">
    <source>
        <dbReference type="ARBA" id="ARBA00023125"/>
    </source>
</evidence>
<organism evidence="5 6">
    <name type="scientific">Yoonia tamlensis</name>
    <dbReference type="NCBI Taxonomy" id="390270"/>
    <lineage>
        <taxon>Bacteria</taxon>
        <taxon>Pseudomonadati</taxon>
        <taxon>Pseudomonadota</taxon>
        <taxon>Alphaproteobacteria</taxon>
        <taxon>Rhodobacterales</taxon>
        <taxon>Paracoccaceae</taxon>
        <taxon>Yoonia</taxon>
    </lineage>
</organism>
<dbReference type="PANTHER" id="PTHR30146:SF153">
    <property type="entry name" value="LACTOSE OPERON REPRESSOR"/>
    <property type="match status" value="1"/>
</dbReference>
<dbReference type="STRING" id="390270.SAMN04488005_0561"/>
<sequence length="340" mass="36911">MATLKEISAELGWSVTTVSRALNGFPEVNENTRKKVQEVADRLGYRPNRVAQRLVTGRSGMVGMIVKIKADMSADQTFFEILTGLTAALSRRETDLVLAVDQDDDPVTPYKKLLERDILDGFILNAPTTNDPRVSFLLERGIPFVLHGQDRPDPTYPSFGIDNKAVSARSVKMLSNLGHQRIALINGKLRHAYASDRLAGFDDAARGLGLTQTPIANEATYESDGYTKALDMLAGPTPPTAFICASTVIAAGVIRAVRDRGLRVPHDVSVMAHDDALPLTRAINFDPALTVTRAPLRDACTPLADILLDHLNGTPALELQRLQDIELIVRGSTGPAPKEA</sequence>
<evidence type="ECO:0000256" key="3">
    <source>
        <dbReference type="ARBA" id="ARBA00023163"/>
    </source>
</evidence>
<evidence type="ECO:0000313" key="6">
    <source>
        <dbReference type="Proteomes" id="UP000199478"/>
    </source>
</evidence>
<dbReference type="AlphaFoldDB" id="A0A1I6FV99"/>
<dbReference type="GO" id="GO:0003700">
    <property type="term" value="F:DNA-binding transcription factor activity"/>
    <property type="evidence" value="ECO:0007669"/>
    <property type="project" value="TreeGrafter"/>
</dbReference>
<reference evidence="6" key="1">
    <citation type="submission" date="2016-10" db="EMBL/GenBank/DDBJ databases">
        <authorList>
            <person name="Varghese N."/>
            <person name="Submissions S."/>
        </authorList>
    </citation>
    <scope>NUCLEOTIDE SEQUENCE [LARGE SCALE GENOMIC DNA]</scope>
    <source>
        <strain evidence="6">DSM 26879</strain>
    </source>
</reference>
<evidence type="ECO:0000259" key="4">
    <source>
        <dbReference type="PROSITE" id="PS50932"/>
    </source>
</evidence>
<dbReference type="PROSITE" id="PS50932">
    <property type="entry name" value="HTH_LACI_2"/>
    <property type="match status" value="1"/>
</dbReference>
<dbReference type="InterPro" id="IPR010982">
    <property type="entry name" value="Lambda_DNA-bd_dom_sf"/>
</dbReference>
<gene>
    <name evidence="5" type="ORF">SAMN04488005_0561</name>
</gene>
<dbReference type="InterPro" id="IPR000843">
    <property type="entry name" value="HTH_LacI"/>
</dbReference>
<dbReference type="EMBL" id="FOYP01000001">
    <property type="protein sequence ID" value="SFR33854.1"/>
    <property type="molecule type" value="Genomic_DNA"/>
</dbReference>
<proteinExistence type="predicted"/>
<name>A0A1I6FV99_9RHOB</name>